<dbReference type="EMBL" id="QQBC01000011">
    <property type="protein sequence ID" value="RDI63230.1"/>
    <property type="molecule type" value="Genomic_DNA"/>
</dbReference>
<dbReference type="AlphaFoldDB" id="A0A370HY49"/>
<keyword evidence="2" id="KW-1185">Reference proteome</keyword>
<sequence>MTQPDKETKAGQYGLSPGTGALGGMQKITFDGARQSIISSVLQSFQGVDAAGTNINGATNKAMNAAATAQAGAVSAQNTANSAQDTATANSSAIANLQNQQQQNQVGGATFSDSFDTWNTANWNSFKSGPVADMVVVRGQAGLDKRGNTDSGGVVALWKTPLYTDAQSASVVIGNLNQSGSFAGSGPVIRAAADLSTFVWAVAGGNSLYLGRGTRSGGVITLTQWKATGNAPIETGDALTLSAKGNTYTVQVSGVSLLSYTDIAGEVPVGSTNRWTGFMSQYLLQNSSWGANAYFGCDFDSFTAADTTQPSMVGTGWSIFRQDENGVPQPTGYNRIAQGTFDTLRSSNNVNVNLGNGAIQVTKSGWYVISVGLQWTNPAASNLAYWTALYSAPSATGPWNLLRLSGEVTAPGTYASGATFVVFLAANTFVSPGYATLQGGTAVRGDPGGAATFFDGTLCSFA</sequence>
<accession>A0A370HY49</accession>
<reference evidence="1 2" key="1">
    <citation type="submission" date="2018-07" db="EMBL/GenBank/DDBJ databases">
        <title>Genomic Encyclopedia of Type Strains, Phase IV (KMG-IV): sequencing the most valuable type-strain genomes for metagenomic binning, comparative biology and taxonomic classification.</title>
        <authorList>
            <person name="Goeker M."/>
        </authorList>
    </citation>
    <scope>NUCLEOTIDE SEQUENCE [LARGE SCALE GENOMIC DNA]</scope>
    <source>
        <strain evidence="1 2">DSM 44290</strain>
    </source>
</reference>
<comment type="caution">
    <text evidence="1">The sequence shown here is derived from an EMBL/GenBank/DDBJ whole genome shotgun (WGS) entry which is preliminary data.</text>
</comment>
<dbReference type="RefSeq" id="WP_068002191.1">
    <property type="nucleotide sequence ID" value="NZ_QQBC01000011.1"/>
</dbReference>
<protein>
    <submittedName>
        <fullName evidence="1">Uncharacterized protein</fullName>
    </submittedName>
</protein>
<proteinExistence type="predicted"/>
<evidence type="ECO:0000313" key="1">
    <source>
        <dbReference type="EMBL" id="RDI63230.1"/>
    </source>
</evidence>
<dbReference type="Proteomes" id="UP000254869">
    <property type="component" value="Unassembled WGS sequence"/>
</dbReference>
<dbReference type="STRING" id="1210086.GCA_001613105_04978"/>
<name>A0A370HY49_9NOCA</name>
<organism evidence="1 2">
    <name type="scientific">Nocardia pseudobrasiliensis</name>
    <dbReference type="NCBI Taxonomy" id="45979"/>
    <lineage>
        <taxon>Bacteria</taxon>
        <taxon>Bacillati</taxon>
        <taxon>Actinomycetota</taxon>
        <taxon>Actinomycetes</taxon>
        <taxon>Mycobacteriales</taxon>
        <taxon>Nocardiaceae</taxon>
        <taxon>Nocardia</taxon>
    </lineage>
</organism>
<evidence type="ECO:0000313" key="2">
    <source>
        <dbReference type="Proteomes" id="UP000254869"/>
    </source>
</evidence>
<gene>
    <name evidence="1" type="ORF">DFR76_111249</name>
</gene>